<dbReference type="Gene3D" id="2.40.110.10">
    <property type="entry name" value="Butyryl-CoA Dehydrogenase, subunit A, domain 2"/>
    <property type="match status" value="1"/>
</dbReference>
<dbReference type="InterPro" id="IPR013107">
    <property type="entry name" value="Acyl-CoA_DH_C"/>
</dbReference>
<dbReference type="AlphaFoldDB" id="A0A840NLX1"/>
<evidence type="ECO:0000256" key="1">
    <source>
        <dbReference type="ARBA" id="ARBA00023002"/>
    </source>
</evidence>
<dbReference type="InterPro" id="IPR046373">
    <property type="entry name" value="Acyl-CoA_Oxase/DH_mid-dom_sf"/>
</dbReference>
<dbReference type="EMBL" id="JACHIV010000001">
    <property type="protein sequence ID" value="MBB5070279.1"/>
    <property type="molecule type" value="Genomic_DNA"/>
</dbReference>
<keyword evidence="4" id="KW-1185">Reference proteome</keyword>
<dbReference type="Gene3D" id="1.20.140.10">
    <property type="entry name" value="Butyryl-CoA Dehydrogenase, subunit A, domain 3"/>
    <property type="match status" value="1"/>
</dbReference>
<name>A0A840NLX1_9PSEU</name>
<feature type="domain" description="Acyl-CoA dehydrogenase C-terminal" evidence="2">
    <location>
        <begin position="237"/>
        <end position="362"/>
    </location>
</feature>
<dbReference type="GO" id="GO:0005737">
    <property type="term" value="C:cytoplasm"/>
    <property type="evidence" value="ECO:0007669"/>
    <property type="project" value="TreeGrafter"/>
</dbReference>
<dbReference type="SUPFAM" id="SSF56645">
    <property type="entry name" value="Acyl-CoA dehydrogenase NM domain-like"/>
    <property type="match status" value="1"/>
</dbReference>
<dbReference type="Proteomes" id="UP000580474">
    <property type="component" value="Unassembled WGS sequence"/>
</dbReference>
<dbReference type="InterPro" id="IPR050741">
    <property type="entry name" value="Acyl-CoA_dehydrogenase"/>
</dbReference>
<dbReference type="GO" id="GO:0033539">
    <property type="term" value="P:fatty acid beta-oxidation using acyl-CoA dehydrogenase"/>
    <property type="evidence" value="ECO:0007669"/>
    <property type="project" value="TreeGrafter"/>
</dbReference>
<evidence type="ECO:0000313" key="3">
    <source>
        <dbReference type="EMBL" id="MBB5070279.1"/>
    </source>
</evidence>
<evidence type="ECO:0000259" key="2">
    <source>
        <dbReference type="Pfam" id="PF08028"/>
    </source>
</evidence>
<dbReference type="PANTHER" id="PTHR48083:SF5">
    <property type="entry name" value="NRGC PROTEIN"/>
    <property type="match status" value="1"/>
</dbReference>
<dbReference type="GO" id="GO:0003995">
    <property type="term" value="F:acyl-CoA dehydrogenase activity"/>
    <property type="evidence" value="ECO:0007669"/>
    <property type="project" value="TreeGrafter"/>
</dbReference>
<accession>A0A840NLX1</accession>
<evidence type="ECO:0000313" key="4">
    <source>
        <dbReference type="Proteomes" id="UP000580474"/>
    </source>
</evidence>
<dbReference type="SUPFAM" id="SSF47203">
    <property type="entry name" value="Acyl-CoA dehydrogenase C-terminal domain-like"/>
    <property type="match status" value="1"/>
</dbReference>
<proteinExistence type="predicted"/>
<dbReference type="PIRSF" id="PIRSF016578">
    <property type="entry name" value="HsaA"/>
    <property type="match status" value="1"/>
</dbReference>
<keyword evidence="1" id="KW-0560">Oxidoreductase</keyword>
<comment type="caution">
    <text evidence="3">The sequence shown here is derived from an EMBL/GenBank/DDBJ whole genome shotgun (WGS) entry which is preliminary data.</text>
</comment>
<dbReference type="PANTHER" id="PTHR48083">
    <property type="entry name" value="MEDIUM-CHAIN SPECIFIC ACYL-COA DEHYDROGENASE, MITOCHONDRIAL-RELATED"/>
    <property type="match status" value="1"/>
</dbReference>
<dbReference type="GO" id="GO:0050660">
    <property type="term" value="F:flavin adenine dinucleotide binding"/>
    <property type="evidence" value="ECO:0007669"/>
    <property type="project" value="InterPro"/>
</dbReference>
<protein>
    <submittedName>
        <fullName evidence="3">Alkylation response protein AidB-like acyl-CoA dehydrogenase</fullName>
    </submittedName>
</protein>
<organism evidence="3 4">
    <name type="scientific">Saccharopolyspora gloriosae</name>
    <dbReference type="NCBI Taxonomy" id="455344"/>
    <lineage>
        <taxon>Bacteria</taxon>
        <taxon>Bacillati</taxon>
        <taxon>Actinomycetota</taxon>
        <taxon>Actinomycetes</taxon>
        <taxon>Pseudonocardiales</taxon>
        <taxon>Pseudonocardiaceae</taxon>
        <taxon>Saccharopolyspora</taxon>
    </lineage>
</organism>
<gene>
    <name evidence="3" type="ORF">BJ969_003367</name>
</gene>
<dbReference type="InterPro" id="IPR037069">
    <property type="entry name" value="AcylCoA_DH/ox_N_sf"/>
</dbReference>
<dbReference type="InterPro" id="IPR009100">
    <property type="entry name" value="AcylCoA_DH/oxidase_NM_dom_sf"/>
</dbReference>
<dbReference type="Pfam" id="PF08028">
    <property type="entry name" value="Acyl-CoA_dh_2"/>
    <property type="match status" value="1"/>
</dbReference>
<reference evidence="3 4" key="1">
    <citation type="submission" date="2020-08" db="EMBL/GenBank/DDBJ databases">
        <title>Sequencing the genomes of 1000 actinobacteria strains.</title>
        <authorList>
            <person name="Klenk H.-P."/>
        </authorList>
    </citation>
    <scope>NUCLEOTIDE SEQUENCE [LARGE SCALE GENOMIC DNA]</scope>
    <source>
        <strain evidence="3 4">DSM 45582</strain>
    </source>
</reference>
<dbReference type="Gene3D" id="1.10.540.10">
    <property type="entry name" value="Acyl-CoA dehydrogenase/oxidase, N-terminal domain"/>
    <property type="match status" value="1"/>
</dbReference>
<dbReference type="RefSeq" id="WP_184479832.1">
    <property type="nucleotide sequence ID" value="NZ_JACHIV010000001.1"/>
</dbReference>
<dbReference type="InterPro" id="IPR036250">
    <property type="entry name" value="AcylCo_DH-like_C"/>
</dbReference>
<sequence length="394" mass="42325">MAEAGINVSDEYAPLMRRLDAIAPLLDENAERSEELGRLTDVVVEALRDTGVFRVCIPRELGGYEFAPHQIIDSVARLAHADSTASWSVMALQMVTGTTAAYLGAEAARDLFPDVSNGDHALIAGQGTKPGTAVRVDGGYRITGRWHFASGLPLADHVHTAAQCEQTGAALICTLPKDQVGQIDDWDVMGLRATSSIDYRCADVFVPGSHVYEAATTDNPHGGALYRAGLVNMSSLFHAGWALGVGRRMLDEMKVLAAEKTGKPHAAVDTGQFHAEYAEAESALRSARAWVHEVWADNAATLVRGELLTAEQETLTRLALNNATWSAQSVGQTVYKWAATAALRRGALQRFFRDLHAGTQHITSGPVVLQNCGKSLSGLAPGSTWTFLTLHENP</sequence>